<dbReference type="eggNOG" id="COG0840">
    <property type="taxonomic scope" value="Bacteria"/>
</dbReference>
<dbReference type="Pfam" id="PF00015">
    <property type="entry name" value="MCPsignal"/>
    <property type="match status" value="1"/>
</dbReference>
<dbReference type="EMBL" id="CP000555">
    <property type="protein sequence ID" value="ABM95501.1"/>
    <property type="molecule type" value="Genomic_DNA"/>
</dbReference>
<evidence type="ECO:0000256" key="4">
    <source>
        <dbReference type="PROSITE-ProRule" id="PRU00284"/>
    </source>
</evidence>
<dbReference type="SMART" id="SM00283">
    <property type="entry name" value="MA"/>
    <property type="match status" value="1"/>
</dbReference>
<dbReference type="GO" id="GO:0007165">
    <property type="term" value="P:signal transduction"/>
    <property type="evidence" value="ECO:0007669"/>
    <property type="project" value="UniProtKB-KW"/>
</dbReference>
<dbReference type="Proteomes" id="UP000000366">
    <property type="component" value="Chromosome"/>
</dbReference>
<organism evidence="6 7">
    <name type="scientific">Methylibium petroleiphilum (strain ATCC BAA-1232 / LMG 22953 / PM1)</name>
    <dbReference type="NCBI Taxonomy" id="420662"/>
    <lineage>
        <taxon>Bacteria</taxon>
        <taxon>Pseudomonadati</taxon>
        <taxon>Pseudomonadota</taxon>
        <taxon>Betaproteobacteria</taxon>
        <taxon>Burkholderiales</taxon>
        <taxon>Sphaerotilaceae</taxon>
        <taxon>Methylibium</taxon>
    </lineage>
</organism>
<dbReference type="InterPro" id="IPR004089">
    <property type="entry name" value="MCPsignal_dom"/>
</dbReference>
<name>A2SIW2_METPP</name>
<keyword evidence="4" id="KW-0807">Transducer</keyword>
<dbReference type="KEGG" id="mpt:Mpe_A2548"/>
<protein>
    <submittedName>
        <fullName evidence="6">Methyl-accepting chemotaxis protein</fullName>
    </submittedName>
</protein>
<dbReference type="Pfam" id="PF12729">
    <property type="entry name" value="4HB_MCP_1"/>
    <property type="match status" value="1"/>
</dbReference>
<evidence type="ECO:0000256" key="1">
    <source>
        <dbReference type="ARBA" id="ARBA00004370"/>
    </source>
</evidence>
<dbReference type="RefSeq" id="WP_011830133.1">
    <property type="nucleotide sequence ID" value="NC_008825.1"/>
</dbReference>
<dbReference type="STRING" id="420662.Mpe_A2548"/>
<keyword evidence="2" id="KW-0488">Methylation</keyword>
<gene>
    <name evidence="6" type="ordered locus">Mpe_A2548</name>
</gene>
<dbReference type="PROSITE" id="PS50111">
    <property type="entry name" value="CHEMOTAXIS_TRANSDUC_2"/>
    <property type="match status" value="1"/>
</dbReference>
<accession>A2SIW2</accession>
<dbReference type="GO" id="GO:0004888">
    <property type="term" value="F:transmembrane signaling receptor activity"/>
    <property type="evidence" value="ECO:0007669"/>
    <property type="project" value="InterPro"/>
</dbReference>
<evidence type="ECO:0000313" key="7">
    <source>
        <dbReference type="Proteomes" id="UP000000366"/>
    </source>
</evidence>
<dbReference type="HOGENOM" id="CLU_000445_107_16_4"/>
<keyword evidence="7" id="KW-1185">Reference proteome</keyword>
<dbReference type="PANTHER" id="PTHR43531">
    <property type="entry name" value="PROTEIN ICFG"/>
    <property type="match status" value="1"/>
</dbReference>
<dbReference type="InterPro" id="IPR004090">
    <property type="entry name" value="Chemotax_Me-accpt_rcpt"/>
</dbReference>
<evidence type="ECO:0000259" key="5">
    <source>
        <dbReference type="PROSITE" id="PS50111"/>
    </source>
</evidence>
<dbReference type="SUPFAM" id="SSF58104">
    <property type="entry name" value="Methyl-accepting chemotaxis protein (MCP) signaling domain"/>
    <property type="match status" value="1"/>
</dbReference>
<comment type="subcellular location">
    <subcellularLocation>
        <location evidence="1">Membrane</location>
    </subcellularLocation>
</comment>
<dbReference type="FunFam" id="1.10.287.950:FF:000001">
    <property type="entry name" value="Methyl-accepting chemotaxis sensory transducer"/>
    <property type="match status" value="1"/>
</dbReference>
<dbReference type="AlphaFoldDB" id="A2SIW2"/>
<reference evidence="6 7" key="1">
    <citation type="journal article" date="2007" name="J. Bacteriol.">
        <title>Whole-genome analysis of the methyl tert-butyl ether-degrading beta-proteobacterium Methylibium petroleiphilum PM1.</title>
        <authorList>
            <person name="Kane S.R."/>
            <person name="Chakicherla A.Y."/>
            <person name="Chain P.S.G."/>
            <person name="Schmidt R."/>
            <person name="Shin M.W."/>
            <person name="Legler T.C."/>
            <person name="Scow K.M."/>
            <person name="Larimer F.W."/>
            <person name="Lucas S.M."/>
            <person name="Richardson P.M."/>
            <person name="Hristova K.R."/>
        </authorList>
    </citation>
    <scope>NUCLEOTIDE SEQUENCE [LARGE SCALE GENOMIC DNA]</scope>
    <source>
        <strain evidence="7">ATCC BAA-1232 / LMG 22953 / PM1</strain>
    </source>
</reference>
<dbReference type="CDD" id="cd11386">
    <property type="entry name" value="MCP_signal"/>
    <property type="match status" value="1"/>
</dbReference>
<comment type="similarity">
    <text evidence="3">Belongs to the methyl-accepting chemotaxis (MCP) protein family.</text>
</comment>
<dbReference type="GO" id="GO:0005886">
    <property type="term" value="C:plasma membrane"/>
    <property type="evidence" value="ECO:0007669"/>
    <property type="project" value="TreeGrafter"/>
</dbReference>
<sequence length="525" mass="54450">MTVRTKLSLTFGGLSVLVLFVAGLAMKSLAEEHDQFVDYVHGVNARAQAAADVRAAVDRRAIAARNLVLVRKAEDLAAEQNSVVAAHEAVQANLGTLNQLVTRAADLPETARSLVAEMNRIKAAYGPVALEIVRLAAAGQHDAAIARMNADCRPLLAALVKASDDYRDYTLSRAVQLTETAEADYLLHRNLLILGCVIAFLSAAVSGTLITRSLTRALGAEPGQLGTVAQRVAQGDLSRVDGAADAPRGSVLASLGAMQASLADIVGRVRNSSDCIATGSAQIATGNADLSQRTEEQASNLQQTAASMEELTATVKQNADTARQATQLAGSASGAAAHGGSVVSEVVATMGAITESSRKISDIIGVIDGIAFQTNILALNAAVEAARAGEQGRGFAVVAGEVRNLAQRSAEAAKEIKALIEDSVEKVGTGSRLVNDAGQSMNEIVAQVQRMNDLISEISAASVEQSGGISQIGNAVNQLDQVTQQNAALVEESAAAAESLKHQAATLADLVSVFRIEGSLRTTSF</sequence>
<dbReference type="GO" id="GO:0006935">
    <property type="term" value="P:chemotaxis"/>
    <property type="evidence" value="ECO:0007669"/>
    <property type="project" value="InterPro"/>
</dbReference>
<dbReference type="PRINTS" id="PR00260">
    <property type="entry name" value="CHEMTRNSDUCR"/>
</dbReference>
<dbReference type="InterPro" id="IPR051310">
    <property type="entry name" value="MCP_chemotaxis"/>
</dbReference>
<evidence type="ECO:0000256" key="3">
    <source>
        <dbReference type="ARBA" id="ARBA00029447"/>
    </source>
</evidence>
<evidence type="ECO:0000313" key="6">
    <source>
        <dbReference type="EMBL" id="ABM95501.1"/>
    </source>
</evidence>
<evidence type="ECO:0000256" key="2">
    <source>
        <dbReference type="ARBA" id="ARBA00022481"/>
    </source>
</evidence>
<feature type="domain" description="Methyl-accepting transducer" evidence="5">
    <location>
        <begin position="272"/>
        <end position="501"/>
    </location>
</feature>
<dbReference type="Gene3D" id="1.10.287.950">
    <property type="entry name" value="Methyl-accepting chemotaxis protein"/>
    <property type="match status" value="1"/>
</dbReference>
<proteinExistence type="inferred from homology"/>
<dbReference type="InterPro" id="IPR024478">
    <property type="entry name" value="HlyB_4HB_MCP"/>
</dbReference>
<dbReference type="PANTHER" id="PTHR43531:SF14">
    <property type="entry name" value="METHYL-ACCEPTING CHEMOTAXIS PROTEIN I-RELATED"/>
    <property type="match status" value="1"/>
</dbReference>